<name>A0A7N0T0L4_KALFE</name>
<proteinExistence type="predicted"/>
<dbReference type="Proteomes" id="UP000594263">
    <property type="component" value="Unplaced"/>
</dbReference>
<sequence length="90" mass="9677">MAWRSGSLSRSLISAARTCSPTLPRARPPPLSAPRLTSRRLSFLTPRSVSELGCVQSLLPLYASPRLASHLVVDARAFCELSQGRSGKDG</sequence>
<dbReference type="Gramene" id="Kaladp0016s0308.6.v1.1">
    <property type="protein sequence ID" value="Kaladp0016s0308.6.v1.1"/>
    <property type="gene ID" value="Kaladp0016s0308.v1.1"/>
</dbReference>
<reference evidence="1" key="1">
    <citation type="submission" date="2021-01" db="UniProtKB">
        <authorList>
            <consortium name="EnsemblPlants"/>
        </authorList>
    </citation>
    <scope>IDENTIFICATION</scope>
</reference>
<dbReference type="AlphaFoldDB" id="A0A7N0T0L4"/>
<evidence type="ECO:0000313" key="2">
    <source>
        <dbReference type="Proteomes" id="UP000594263"/>
    </source>
</evidence>
<accession>A0A7N0T0L4</accession>
<dbReference type="Gramene" id="Kaladp0016s0308.5.v1.1">
    <property type="protein sequence ID" value="Kaladp0016s0308.5.v1.1"/>
    <property type="gene ID" value="Kaladp0016s0308.v1.1"/>
</dbReference>
<dbReference type="EnsemblPlants" id="Kaladp0016s0308.6.v1.1">
    <property type="protein sequence ID" value="Kaladp0016s0308.6.v1.1"/>
    <property type="gene ID" value="Kaladp0016s0308.v1.1"/>
</dbReference>
<keyword evidence="2" id="KW-1185">Reference proteome</keyword>
<protein>
    <submittedName>
        <fullName evidence="1">Uncharacterized protein</fullName>
    </submittedName>
</protein>
<dbReference type="EnsemblPlants" id="Kaladp0016s0308.5.v1.1">
    <property type="protein sequence ID" value="Kaladp0016s0308.5.v1.1"/>
    <property type="gene ID" value="Kaladp0016s0308.v1.1"/>
</dbReference>
<dbReference type="EnsemblPlants" id="Kaladp0016s0308.4.v1.1">
    <property type="protein sequence ID" value="Kaladp0016s0308.4.v1.1"/>
    <property type="gene ID" value="Kaladp0016s0308.v1.1"/>
</dbReference>
<evidence type="ECO:0000313" key="1">
    <source>
        <dbReference type="EnsemblPlants" id="Kaladp0016s0308.4.v1.1"/>
    </source>
</evidence>
<dbReference type="Gramene" id="Kaladp0016s0308.4.v1.1">
    <property type="protein sequence ID" value="Kaladp0016s0308.4.v1.1"/>
    <property type="gene ID" value="Kaladp0016s0308.v1.1"/>
</dbReference>
<organism evidence="1 2">
    <name type="scientific">Kalanchoe fedtschenkoi</name>
    <name type="common">Lavender scallops</name>
    <name type="synonym">South American air plant</name>
    <dbReference type="NCBI Taxonomy" id="63787"/>
    <lineage>
        <taxon>Eukaryota</taxon>
        <taxon>Viridiplantae</taxon>
        <taxon>Streptophyta</taxon>
        <taxon>Embryophyta</taxon>
        <taxon>Tracheophyta</taxon>
        <taxon>Spermatophyta</taxon>
        <taxon>Magnoliopsida</taxon>
        <taxon>eudicotyledons</taxon>
        <taxon>Gunneridae</taxon>
        <taxon>Pentapetalae</taxon>
        <taxon>Saxifragales</taxon>
        <taxon>Crassulaceae</taxon>
        <taxon>Kalanchoe</taxon>
    </lineage>
</organism>